<keyword evidence="1" id="KW-0145">Chemotaxis</keyword>
<dbReference type="SUPFAM" id="SSF103039">
    <property type="entry name" value="CheC-like"/>
    <property type="match status" value="1"/>
</dbReference>
<dbReference type="AlphaFoldDB" id="A0A9X0W9Z8"/>
<dbReference type="EMBL" id="NRRY01000024">
    <property type="protein sequence ID" value="MBK1619626.1"/>
    <property type="molecule type" value="Genomic_DNA"/>
</dbReference>
<dbReference type="Proteomes" id="UP001138768">
    <property type="component" value="Unassembled WGS sequence"/>
</dbReference>
<comment type="caution">
    <text evidence="2">The sequence shown here is derived from an EMBL/GenBank/DDBJ whole genome shotgun (WGS) entry which is preliminary data.</text>
</comment>
<dbReference type="InterPro" id="IPR028976">
    <property type="entry name" value="CheC-like_sf"/>
</dbReference>
<sequence length="204" mass="22617">MQQLNEDQIDCLSELINVAYGKATARVADIMGAFATMRPPQIAVIDRERFRELLQQACASATSCYLARQIFMGDVSGEVVFLLDEASATNITAYLQAQLGSDDNDDDDVLLELGNIVTAAMLNELCAQMEARVTLGEPELHRLSVLPESSQSAAPAAFDHVIKVETVIEFAEQQIHGRIFILTHGQCFEWIRRTLDRMLDDLPS</sequence>
<evidence type="ECO:0008006" key="4">
    <source>
        <dbReference type="Google" id="ProtNLM"/>
    </source>
</evidence>
<dbReference type="Gene3D" id="3.40.1550.10">
    <property type="entry name" value="CheC-like"/>
    <property type="match status" value="1"/>
</dbReference>
<accession>A0A9X0W9Z8</accession>
<organism evidence="2 3">
    <name type="scientific">Lamprobacter modestohalophilus</name>
    <dbReference type="NCBI Taxonomy" id="1064514"/>
    <lineage>
        <taxon>Bacteria</taxon>
        <taxon>Pseudomonadati</taxon>
        <taxon>Pseudomonadota</taxon>
        <taxon>Gammaproteobacteria</taxon>
        <taxon>Chromatiales</taxon>
        <taxon>Chromatiaceae</taxon>
        <taxon>Lamprobacter</taxon>
    </lineage>
</organism>
<evidence type="ECO:0000313" key="2">
    <source>
        <dbReference type="EMBL" id="MBK1619626.1"/>
    </source>
</evidence>
<proteinExistence type="predicted"/>
<dbReference type="RefSeq" id="WP_200245313.1">
    <property type="nucleotide sequence ID" value="NZ_NRRY01000024.1"/>
</dbReference>
<dbReference type="GO" id="GO:0006935">
    <property type="term" value="P:chemotaxis"/>
    <property type="evidence" value="ECO:0007669"/>
    <property type="project" value="UniProtKB-KW"/>
</dbReference>
<gene>
    <name evidence="2" type="ORF">CKO42_14495</name>
</gene>
<keyword evidence="3" id="KW-1185">Reference proteome</keyword>
<name>A0A9X0W9Z8_9GAMM</name>
<dbReference type="CDD" id="cd17910">
    <property type="entry name" value="CheC_ClassII"/>
    <property type="match status" value="1"/>
</dbReference>
<evidence type="ECO:0000313" key="3">
    <source>
        <dbReference type="Proteomes" id="UP001138768"/>
    </source>
</evidence>
<reference evidence="2 3" key="1">
    <citation type="journal article" date="2020" name="Microorganisms">
        <title>Osmotic Adaptation and Compatible Solute Biosynthesis of Phototrophic Bacteria as Revealed from Genome Analyses.</title>
        <authorList>
            <person name="Imhoff J.F."/>
            <person name="Rahn T."/>
            <person name="Kunzel S."/>
            <person name="Keller A."/>
            <person name="Neulinger S.C."/>
        </authorList>
    </citation>
    <scope>NUCLEOTIDE SEQUENCE [LARGE SCALE GENOMIC DNA]</scope>
    <source>
        <strain evidence="2 3">DSM 25653</strain>
    </source>
</reference>
<protein>
    <recommendedName>
        <fullName evidence="4">Chemotaxis protein CheC</fullName>
    </recommendedName>
</protein>
<evidence type="ECO:0000256" key="1">
    <source>
        <dbReference type="ARBA" id="ARBA00022500"/>
    </source>
</evidence>